<dbReference type="HAMAP" id="MF_00587">
    <property type="entry name" value="tRNA_methyltr_TrmY"/>
    <property type="match status" value="1"/>
</dbReference>
<evidence type="ECO:0008006" key="7">
    <source>
        <dbReference type="Google" id="ProtNLM"/>
    </source>
</evidence>
<evidence type="ECO:0000256" key="1">
    <source>
        <dbReference type="ARBA" id="ARBA00022490"/>
    </source>
</evidence>
<evidence type="ECO:0000313" key="5">
    <source>
        <dbReference type="EMBL" id="AKV00717.1"/>
    </source>
</evidence>
<dbReference type="STRING" id="1391654.AKJ09_07380"/>
<name>A0A0K1Q4Z0_9BACT</name>
<organism evidence="5 6">
    <name type="scientific">Labilithrix luteola</name>
    <dbReference type="NCBI Taxonomy" id="1391654"/>
    <lineage>
        <taxon>Bacteria</taxon>
        <taxon>Pseudomonadati</taxon>
        <taxon>Myxococcota</taxon>
        <taxon>Polyangia</taxon>
        <taxon>Polyangiales</taxon>
        <taxon>Labilitrichaceae</taxon>
        <taxon>Labilithrix</taxon>
    </lineage>
</organism>
<keyword evidence="6" id="KW-1185">Reference proteome</keyword>
<dbReference type="RefSeq" id="WP_146651956.1">
    <property type="nucleotide sequence ID" value="NZ_CP012333.1"/>
</dbReference>
<keyword evidence="2" id="KW-0489">Methyltransferase</keyword>
<keyword evidence="4" id="KW-0949">S-adenosyl-L-methionine</keyword>
<dbReference type="NCBIfam" id="NF002560">
    <property type="entry name" value="PRK02135.1"/>
    <property type="match status" value="1"/>
</dbReference>
<dbReference type="GO" id="GO:0008757">
    <property type="term" value="F:S-adenosylmethionine-dependent methyltransferase activity"/>
    <property type="evidence" value="ECO:0007669"/>
    <property type="project" value="TreeGrafter"/>
</dbReference>
<accession>A0A0K1Q4Z0</accession>
<keyword evidence="1" id="KW-0963">Cytoplasm</keyword>
<dbReference type="GO" id="GO:0008175">
    <property type="term" value="F:tRNA methyltransferase activity"/>
    <property type="evidence" value="ECO:0007669"/>
    <property type="project" value="InterPro"/>
</dbReference>
<dbReference type="InterPro" id="IPR029026">
    <property type="entry name" value="tRNA_m1G_MTases_N"/>
</dbReference>
<dbReference type="EMBL" id="CP012333">
    <property type="protein sequence ID" value="AKV00717.1"/>
    <property type="molecule type" value="Genomic_DNA"/>
</dbReference>
<sequence>MRRFVVVGQKALASPDFSLNDLPGTSGRLDVLARCMRAALLVSHGLRTDTILYLVLLGGPEAPRALRFDGSAVKFLRPDERALATLVQKSLVLARQTEHTEGFATVKPGIAVVRGGLEAALDDLPSNATLYLLESAGTDVRDVVLEREPVFVLGDHLGLDAPARALLGTRGAVGLSLGPRDIHAEDAIAVVSNELDRGFD</sequence>
<protein>
    <recommendedName>
        <fullName evidence="7">tRNA (pseudouridine(54)-N(1))-methyltransferase</fullName>
    </recommendedName>
</protein>
<reference evidence="5 6" key="1">
    <citation type="submission" date="2015-08" db="EMBL/GenBank/DDBJ databases">
        <authorList>
            <person name="Babu N.S."/>
            <person name="Beckwith C.J."/>
            <person name="Beseler K.G."/>
            <person name="Brison A."/>
            <person name="Carone J.V."/>
            <person name="Caskin T.P."/>
            <person name="Diamond M."/>
            <person name="Durham M.E."/>
            <person name="Foxe J.M."/>
            <person name="Go M."/>
            <person name="Henderson B.A."/>
            <person name="Jones I.B."/>
            <person name="McGettigan J.A."/>
            <person name="Micheletti S.J."/>
            <person name="Nasrallah M.E."/>
            <person name="Ortiz D."/>
            <person name="Piller C.R."/>
            <person name="Privatt S.R."/>
            <person name="Schneider S.L."/>
            <person name="Sharp S."/>
            <person name="Smith T.C."/>
            <person name="Stanton J.D."/>
            <person name="Ullery H.E."/>
            <person name="Wilson R.J."/>
            <person name="Serrano M.G."/>
            <person name="Buck G."/>
            <person name="Lee V."/>
            <person name="Wang Y."/>
            <person name="Carvalho R."/>
            <person name="Voegtly L."/>
            <person name="Shi R."/>
            <person name="Duckworth R."/>
            <person name="Johnson A."/>
            <person name="Loviza R."/>
            <person name="Walstead R."/>
            <person name="Shah Z."/>
            <person name="Kiflezghi M."/>
            <person name="Wade K."/>
            <person name="Ball S.L."/>
            <person name="Bradley K.W."/>
            <person name="Asai D.J."/>
            <person name="Bowman C.A."/>
            <person name="Russell D.A."/>
            <person name="Pope W.H."/>
            <person name="Jacobs-Sera D."/>
            <person name="Hendrix R.W."/>
            <person name="Hatfull G.F."/>
        </authorList>
    </citation>
    <scope>NUCLEOTIDE SEQUENCE [LARGE SCALE GENOMIC DNA]</scope>
    <source>
        <strain evidence="5 6">DSM 27648</strain>
    </source>
</reference>
<evidence type="ECO:0000256" key="2">
    <source>
        <dbReference type="ARBA" id="ARBA00022603"/>
    </source>
</evidence>
<dbReference type="GO" id="GO:0030488">
    <property type="term" value="P:tRNA methylation"/>
    <property type="evidence" value="ECO:0007669"/>
    <property type="project" value="TreeGrafter"/>
</dbReference>
<dbReference type="Pfam" id="PF04013">
    <property type="entry name" value="Methyltrn_RNA_2"/>
    <property type="match status" value="1"/>
</dbReference>
<dbReference type="PANTHER" id="PTHR40703">
    <property type="entry name" value="TRNA (PSEUDOURIDINE(54)-N(1))-METHYLTRANSFERASE"/>
    <property type="match status" value="1"/>
</dbReference>
<dbReference type="InterPro" id="IPR007158">
    <property type="entry name" value="TrmY"/>
</dbReference>
<gene>
    <name evidence="5" type="ORF">AKJ09_07380</name>
</gene>
<dbReference type="CDD" id="cd18087">
    <property type="entry name" value="TrmY-like"/>
    <property type="match status" value="1"/>
</dbReference>
<keyword evidence="3" id="KW-0808">Transferase</keyword>
<proteinExistence type="inferred from homology"/>
<dbReference type="InterPro" id="IPR029028">
    <property type="entry name" value="Alpha/beta_knot_MTases"/>
</dbReference>
<dbReference type="SUPFAM" id="SSF75217">
    <property type="entry name" value="alpha/beta knot"/>
    <property type="match status" value="1"/>
</dbReference>
<evidence type="ECO:0000313" key="6">
    <source>
        <dbReference type="Proteomes" id="UP000064967"/>
    </source>
</evidence>
<dbReference type="Proteomes" id="UP000064967">
    <property type="component" value="Chromosome"/>
</dbReference>
<evidence type="ECO:0000256" key="3">
    <source>
        <dbReference type="ARBA" id="ARBA00022679"/>
    </source>
</evidence>
<dbReference type="OrthoDB" id="5514818at2"/>
<dbReference type="AlphaFoldDB" id="A0A0K1Q4Z0"/>
<dbReference type="PANTHER" id="PTHR40703:SF1">
    <property type="entry name" value="TRNA (PSEUDOURIDINE(54)-N(1))-METHYLTRANSFERASE"/>
    <property type="match status" value="1"/>
</dbReference>
<dbReference type="KEGG" id="llu:AKJ09_07380"/>
<dbReference type="Gene3D" id="3.40.1280.10">
    <property type="match status" value="1"/>
</dbReference>
<evidence type="ECO:0000256" key="4">
    <source>
        <dbReference type="ARBA" id="ARBA00022691"/>
    </source>
</evidence>